<organism evidence="10 11">
    <name type="scientific">Porites lobata</name>
    <dbReference type="NCBI Taxonomy" id="104759"/>
    <lineage>
        <taxon>Eukaryota</taxon>
        <taxon>Metazoa</taxon>
        <taxon>Cnidaria</taxon>
        <taxon>Anthozoa</taxon>
        <taxon>Hexacorallia</taxon>
        <taxon>Scleractinia</taxon>
        <taxon>Fungiina</taxon>
        <taxon>Poritidae</taxon>
        <taxon>Porites</taxon>
    </lineage>
</organism>
<evidence type="ECO:0000256" key="6">
    <source>
        <dbReference type="ARBA" id="ARBA00022852"/>
    </source>
</evidence>
<dbReference type="InterPro" id="IPR015926">
    <property type="entry name" value="Cytolysin/lectin"/>
</dbReference>
<evidence type="ECO:0000256" key="3">
    <source>
        <dbReference type="ARBA" id="ARBA00008399"/>
    </source>
</evidence>
<dbReference type="Proteomes" id="UP001159405">
    <property type="component" value="Unassembled WGS sequence"/>
</dbReference>
<dbReference type="InterPro" id="IPR009104">
    <property type="entry name" value="Anemon_actinoporin-like"/>
</dbReference>
<evidence type="ECO:0000256" key="8">
    <source>
        <dbReference type="ARBA" id="ARBA00023298"/>
    </source>
</evidence>
<keyword evidence="4" id="KW-1052">Target cell membrane</keyword>
<evidence type="ECO:0000256" key="4">
    <source>
        <dbReference type="ARBA" id="ARBA00022537"/>
    </source>
</evidence>
<keyword evidence="11" id="KW-1185">Reference proteome</keyword>
<comment type="similarity">
    <text evidence="3">Belongs to the actinoporin family. Sea anemone subfamily.</text>
</comment>
<sequence>MGIDNETGHQLDIIFYRESSTYFYSGTADQNLPYSVDNGKTVLYGSRNTAGPVARVSVGVLTYYVPTIRRTLAVMWSVPFDLNLY</sequence>
<keyword evidence="9" id="KW-0166">Nematocyst</keyword>
<keyword evidence="7" id="KW-0472">Membrane</keyword>
<dbReference type="PANTHER" id="PTHR40388:SF1">
    <property type="entry name" value="BRYOPORIN"/>
    <property type="match status" value="1"/>
</dbReference>
<reference evidence="10 11" key="1">
    <citation type="submission" date="2022-05" db="EMBL/GenBank/DDBJ databases">
        <authorList>
            <consortium name="Genoscope - CEA"/>
            <person name="William W."/>
        </authorList>
    </citation>
    <scope>NUCLEOTIDE SEQUENCE [LARGE SCALE GENOMIC DNA]</scope>
</reference>
<evidence type="ECO:0000313" key="10">
    <source>
        <dbReference type="EMBL" id="CAH3174821.1"/>
    </source>
</evidence>
<evidence type="ECO:0000256" key="7">
    <source>
        <dbReference type="ARBA" id="ARBA00023136"/>
    </source>
</evidence>
<protein>
    <submittedName>
        <fullName evidence="10">Uncharacterized protein</fullName>
    </submittedName>
</protein>
<evidence type="ECO:0000256" key="5">
    <source>
        <dbReference type="ARBA" id="ARBA00022656"/>
    </source>
</evidence>
<accession>A0ABN8R7N8</accession>
<dbReference type="PANTHER" id="PTHR40388">
    <property type="entry name" value="BRYOPORIN"/>
    <property type="match status" value="1"/>
</dbReference>
<keyword evidence="6" id="KW-0204">Cytolysis</keyword>
<evidence type="ECO:0000313" key="11">
    <source>
        <dbReference type="Proteomes" id="UP001159405"/>
    </source>
</evidence>
<keyword evidence="8" id="KW-1053">Target membrane</keyword>
<dbReference type="Gene3D" id="2.60.270.20">
    <property type="entry name" value="Cytolysin/lectin"/>
    <property type="match status" value="1"/>
</dbReference>
<gene>
    <name evidence="10" type="ORF">PLOB_00015533</name>
</gene>
<dbReference type="SUPFAM" id="SSF63724">
    <property type="entry name" value="Cytolysin/lectin"/>
    <property type="match status" value="1"/>
</dbReference>
<dbReference type="Pfam" id="PF06369">
    <property type="entry name" value="Anemone_cytotox"/>
    <property type="match status" value="1"/>
</dbReference>
<evidence type="ECO:0000256" key="9">
    <source>
        <dbReference type="ARBA" id="ARBA00023331"/>
    </source>
</evidence>
<name>A0ABN8R7N8_9CNID</name>
<evidence type="ECO:0000256" key="1">
    <source>
        <dbReference type="ARBA" id="ARBA00004175"/>
    </source>
</evidence>
<evidence type="ECO:0000256" key="2">
    <source>
        <dbReference type="ARBA" id="ARBA00004532"/>
    </source>
</evidence>
<dbReference type="EMBL" id="CALNXK010000194">
    <property type="protein sequence ID" value="CAH3174821.1"/>
    <property type="molecule type" value="Genomic_DNA"/>
</dbReference>
<dbReference type="InterPro" id="IPR050677">
    <property type="entry name" value="Actinoporin_PFT"/>
</dbReference>
<comment type="caution">
    <text evidence="10">The sequence shown here is derived from an EMBL/GenBank/DDBJ whole genome shotgun (WGS) entry which is preliminary data.</text>
</comment>
<keyword evidence="5" id="KW-0800">Toxin</keyword>
<proteinExistence type="inferred from homology"/>
<comment type="subcellular location">
    <subcellularLocation>
        <location evidence="2">Nematocyst</location>
    </subcellularLocation>
    <subcellularLocation>
        <location evidence="1">Target cell membrane</location>
    </subcellularLocation>
</comment>